<sequence>MESEVQASSWLPGRKPELAPRLPGLCFGLPSTSGQPDTNPSIHLTDNGKTGLSFVPSWNAKARSAQRVEYGLCESRGGSKGLLLASRGRMKVEHLPGARWVMDIQESKGNSAKTFYSSAYFIGQLRLQGRNATGSGGGKSSVSSRRVLVFSSHTADSCLATQGLSRRPQATRLGARPGSPHDKERHRVPHSPRPSDPEGPDPGRPKRPRQGQDRESPAG</sequence>
<evidence type="ECO:0000313" key="2">
    <source>
        <dbReference type="Proteomes" id="UP000248483"/>
    </source>
</evidence>
<dbReference type="RefSeq" id="XP_030619059.1">
    <property type="nucleotide sequence ID" value="XM_030763199.1"/>
</dbReference>
<feature type="compositionally biased region" description="Basic and acidic residues" evidence="1">
    <location>
        <begin position="193"/>
        <end position="219"/>
    </location>
</feature>
<evidence type="ECO:0000256" key="1">
    <source>
        <dbReference type="SAM" id="MobiDB-lite"/>
    </source>
</evidence>
<organism evidence="2 3">
    <name type="scientific">Delphinapterus leucas</name>
    <name type="common">Beluga whale</name>
    <dbReference type="NCBI Taxonomy" id="9749"/>
    <lineage>
        <taxon>Eukaryota</taxon>
        <taxon>Metazoa</taxon>
        <taxon>Chordata</taxon>
        <taxon>Craniata</taxon>
        <taxon>Vertebrata</taxon>
        <taxon>Euteleostomi</taxon>
        <taxon>Mammalia</taxon>
        <taxon>Eutheria</taxon>
        <taxon>Laurasiatheria</taxon>
        <taxon>Artiodactyla</taxon>
        <taxon>Whippomorpha</taxon>
        <taxon>Cetacea</taxon>
        <taxon>Odontoceti</taxon>
        <taxon>Monodontidae</taxon>
        <taxon>Delphinapterus</taxon>
    </lineage>
</organism>
<dbReference type="GeneID" id="111186535"/>
<dbReference type="KEGG" id="dle:111186535"/>
<keyword evidence="2" id="KW-1185">Reference proteome</keyword>
<dbReference type="InParanoid" id="A0A7F8KCC2"/>
<dbReference type="Proteomes" id="UP000248483">
    <property type="component" value="Unplaced"/>
</dbReference>
<reference evidence="3" key="1">
    <citation type="submission" date="2025-08" db="UniProtKB">
        <authorList>
            <consortium name="RefSeq"/>
        </authorList>
    </citation>
    <scope>IDENTIFICATION</scope>
    <source>
        <tissue evidence="3">Blood</tissue>
    </source>
</reference>
<proteinExistence type="predicted"/>
<dbReference type="AlphaFoldDB" id="A0A7F8KCC2"/>
<protein>
    <submittedName>
        <fullName evidence="3">Uncharacterized protein LOC111186535</fullName>
    </submittedName>
</protein>
<evidence type="ECO:0000313" key="3">
    <source>
        <dbReference type="RefSeq" id="XP_030619059.1"/>
    </source>
</evidence>
<name>A0A7F8KCC2_DELLE</name>
<gene>
    <name evidence="3" type="primary">LOC111186535</name>
</gene>
<feature type="region of interest" description="Disordered" evidence="1">
    <location>
        <begin position="160"/>
        <end position="219"/>
    </location>
</feature>
<accession>A0A7F8KCC2</accession>